<dbReference type="PANTHER" id="PTHR11092">
    <property type="entry name" value="SUGAR NUCLEOTIDE EPIMERASE RELATED"/>
    <property type="match status" value="1"/>
</dbReference>
<dbReference type="Pfam" id="PF01370">
    <property type="entry name" value="Epimerase"/>
    <property type="match status" value="1"/>
</dbReference>
<evidence type="ECO:0000259" key="3">
    <source>
        <dbReference type="Pfam" id="PF08338"/>
    </source>
</evidence>
<evidence type="ECO:0000259" key="2">
    <source>
        <dbReference type="Pfam" id="PF01370"/>
    </source>
</evidence>
<accession>A0ABQ4B2F3</accession>
<gene>
    <name evidence="4" type="ORF">Apa02nite_009570</name>
</gene>
<evidence type="ECO:0000313" key="5">
    <source>
        <dbReference type="Proteomes" id="UP000624709"/>
    </source>
</evidence>
<feature type="domain" description="DUF1731" evidence="3">
    <location>
        <begin position="250"/>
        <end position="295"/>
    </location>
</feature>
<comment type="similarity">
    <text evidence="1">Belongs to the NAD(P)-dependent epimerase/dehydratase family. SDR39U1 subfamily.</text>
</comment>
<reference evidence="4 5" key="1">
    <citation type="submission" date="2021-01" db="EMBL/GenBank/DDBJ databases">
        <title>Whole genome shotgun sequence of Actinoplanes palleronii NBRC 14916.</title>
        <authorList>
            <person name="Komaki H."/>
            <person name="Tamura T."/>
        </authorList>
    </citation>
    <scope>NUCLEOTIDE SEQUENCE [LARGE SCALE GENOMIC DNA]</scope>
    <source>
        <strain evidence="4 5">NBRC 14916</strain>
    </source>
</reference>
<name>A0ABQ4B2F3_9ACTN</name>
<evidence type="ECO:0000313" key="4">
    <source>
        <dbReference type="EMBL" id="GIE64849.1"/>
    </source>
</evidence>
<dbReference type="Pfam" id="PF08338">
    <property type="entry name" value="DUF1731"/>
    <property type="match status" value="1"/>
</dbReference>
<dbReference type="InterPro" id="IPR010099">
    <property type="entry name" value="SDR39U1"/>
</dbReference>
<dbReference type="InterPro" id="IPR001509">
    <property type="entry name" value="Epimerase_deHydtase"/>
</dbReference>
<proteinExistence type="inferred from homology"/>
<dbReference type="InterPro" id="IPR013549">
    <property type="entry name" value="DUF1731"/>
</dbReference>
<evidence type="ECO:0000256" key="1">
    <source>
        <dbReference type="ARBA" id="ARBA00009353"/>
    </source>
</evidence>
<dbReference type="SUPFAM" id="SSF51735">
    <property type="entry name" value="NAD(P)-binding Rossmann-fold domains"/>
    <property type="match status" value="1"/>
</dbReference>
<dbReference type="PANTHER" id="PTHR11092:SF0">
    <property type="entry name" value="EPIMERASE FAMILY PROTEIN SDR39U1"/>
    <property type="match status" value="1"/>
</dbReference>
<dbReference type="Gene3D" id="3.40.50.720">
    <property type="entry name" value="NAD(P)-binding Rossmann-like Domain"/>
    <property type="match status" value="1"/>
</dbReference>
<keyword evidence="5" id="KW-1185">Reference proteome</keyword>
<dbReference type="InterPro" id="IPR036291">
    <property type="entry name" value="NAD(P)-bd_dom_sf"/>
</dbReference>
<comment type="caution">
    <text evidence="4">The sequence shown here is derived from an EMBL/GenBank/DDBJ whole genome shotgun (WGS) entry which is preliminary data.</text>
</comment>
<sequence>MRIVMAGASGFLGVRLTERLRQSGHEVHRLVRHPATRPDEATWDPAQGRLDAPVLSGADAVINLAGANIGAHRWTARYKNVLRASRVDTTDTLARAIAKLPDGERPRTLLQGSAVGWYGDTGDHEVTEEASAGTTFLADLCRIWEAAARPAEDAGTRVVLLRTAPVLDRQGSLLKPLLPLFKLGGGARIGGGRQWMSWIALADWLGAVEFLLEREDVAGPVNLVSDVQCTNQEFTKALARQVHRPALLAVPGPVIDLVLGELAGEAQRSQRAVPGVLRNAGFSWTYPDIESALEAALRAQPTFTR</sequence>
<organism evidence="4 5">
    <name type="scientific">Actinoplanes palleronii</name>
    <dbReference type="NCBI Taxonomy" id="113570"/>
    <lineage>
        <taxon>Bacteria</taxon>
        <taxon>Bacillati</taxon>
        <taxon>Actinomycetota</taxon>
        <taxon>Actinomycetes</taxon>
        <taxon>Micromonosporales</taxon>
        <taxon>Micromonosporaceae</taxon>
        <taxon>Actinoplanes</taxon>
    </lineage>
</organism>
<feature type="domain" description="NAD-dependent epimerase/dehydratase" evidence="2">
    <location>
        <begin position="3"/>
        <end position="214"/>
    </location>
</feature>
<dbReference type="EMBL" id="BOMS01000014">
    <property type="protein sequence ID" value="GIE64849.1"/>
    <property type="molecule type" value="Genomic_DNA"/>
</dbReference>
<dbReference type="RefSeq" id="WP_203823997.1">
    <property type="nucleotide sequence ID" value="NZ_BAAATY010000001.1"/>
</dbReference>
<dbReference type="NCBIfam" id="TIGR01777">
    <property type="entry name" value="yfcH"/>
    <property type="match status" value="1"/>
</dbReference>
<dbReference type="Proteomes" id="UP000624709">
    <property type="component" value="Unassembled WGS sequence"/>
</dbReference>
<protein>
    <submittedName>
        <fullName evidence="4">Epimerase</fullName>
    </submittedName>
</protein>